<dbReference type="InterPro" id="IPR050407">
    <property type="entry name" value="Geranylgeranyl_reductase"/>
</dbReference>
<comment type="caution">
    <text evidence="2">The sequence shown here is derived from an EMBL/GenBank/DDBJ whole genome shotgun (WGS) entry which is preliminary data.</text>
</comment>
<dbReference type="InterPro" id="IPR036188">
    <property type="entry name" value="FAD/NAD-bd_sf"/>
</dbReference>
<evidence type="ECO:0000313" key="3">
    <source>
        <dbReference type="Proteomes" id="UP000231139"/>
    </source>
</evidence>
<dbReference type="Pfam" id="PF13450">
    <property type="entry name" value="NAD_binding_8"/>
    <property type="match status" value="1"/>
</dbReference>
<dbReference type="Gene3D" id="3.50.50.60">
    <property type="entry name" value="FAD/NAD(P)-binding domain"/>
    <property type="match status" value="1"/>
</dbReference>
<protein>
    <recommendedName>
        <fullName evidence="4">FAD dependent oxidoreductase domain-containing protein</fullName>
    </recommendedName>
</protein>
<name>A0A2H0N2P1_9BACT</name>
<proteinExistence type="predicted"/>
<dbReference type="EMBL" id="PCWK01000040">
    <property type="protein sequence ID" value="PIR02376.1"/>
    <property type="molecule type" value="Genomic_DNA"/>
</dbReference>
<reference evidence="2 3" key="1">
    <citation type="submission" date="2017-09" db="EMBL/GenBank/DDBJ databases">
        <title>Depth-based differentiation of microbial function through sediment-hosted aquifers and enrichment of novel symbionts in the deep terrestrial subsurface.</title>
        <authorList>
            <person name="Probst A.J."/>
            <person name="Ladd B."/>
            <person name="Jarett J.K."/>
            <person name="Geller-Mcgrath D.E."/>
            <person name="Sieber C.M."/>
            <person name="Emerson J.B."/>
            <person name="Anantharaman K."/>
            <person name="Thomas B.C."/>
            <person name="Malmstrom R."/>
            <person name="Stieglmeier M."/>
            <person name="Klingl A."/>
            <person name="Woyke T."/>
            <person name="Ryan C.M."/>
            <person name="Banfield J.F."/>
        </authorList>
    </citation>
    <scope>NUCLEOTIDE SEQUENCE [LARGE SCALE GENOMIC DNA]</scope>
    <source>
        <strain evidence="2">CG11_big_fil_rev_8_21_14_0_20_35_11</strain>
    </source>
</reference>
<feature type="transmembrane region" description="Helical" evidence="1">
    <location>
        <begin position="285"/>
        <end position="303"/>
    </location>
</feature>
<organism evidence="2 3">
    <name type="scientific">Candidatus Nealsonbacteria bacterium CG11_big_fil_rev_8_21_14_0_20_35_11</name>
    <dbReference type="NCBI Taxonomy" id="1974713"/>
    <lineage>
        <taxon>Bacteria</taxon>
        <taxon>Candidatus Nealsoniibacteriota</taxon>
    </lineage>
</organism>
<dbReference type="PANTHER" id="PTHR42685">
    <property type="entry name" value="GERANYLGERANYL DIPHOSPHATE REDUCTASE"/>
    <property type="match status" value="1"/>
</dbReference>
<evidence type="ECO:0000313" key="2">
    <source>
        <dbReference type="EMBL" id="PIR02376.1"/>
    </source>
</evidence>
<dbReference type="PANTHER" id="PTHR42685:SF21">
    <property type="entry name" value="DEHYDROGENASE (FLAVOPROTEIN)-LIKE PROTEIN"/>
    <property type="match status" value="1"/>
</dbReference>
<dbReference type="Proteomes" id="UP000231139">
    <property type="component" value="Unassembled WGS sequence"/>
</dbReference>
<evidence type="ECO:0000256" key="1">
    <source>
        <dbReference type="SAM" id="Phobius"/>
    </source>
</evidence>
<dbReference type="SUPFAM" id="SSF51905">
    <property type="entry name" value="FAD/NAD(P)-binding domain"/>
    <property type="match status" value="1"/>
</dbReference>
<accession>A0A2H0N2P1</accession>
<dbReference type="AlphaFoldDB" id="A0A2H0N2P1"/>
<gene>
    <name evidence="2" type="ORF">COV62_01605</name>
</gene>
<keyword evidence="1" id="KW-0812">Transmembrane</keyword>
<keyword evidence="1" id="KW-1133">Transmembrane helix</keyword>
<sequence>MDKKSQKVAIIGAGIIGLYLAWKLSQKGYQVSVFEKKSEIGQKVCSGLISERIKNFIPIKDSVIENKIEFCLVHFPKKTVRLKLKPIHFAINRQKLDTALYSLAQKAGAEILLNQPIGEILQGFDKIIGCDGSLSKIRKLLSLPSPSFRLGLQVFLPIEDFSEQVKTWPARNGFFWRIPRGENTEYGAIGQVKAMKEEFEDFCRSQKINFDRYTLKSALIPQGLVLPKTKNITLCGDAMGLTKPWSGGGIVWGLTAAEILLKHFSDFEKYHKEIKKTFNFRILKGRFITSLVYLLGSNFPYLLPSKMIRDNDFPLF</sequence>
<evidence type="ECO:0008006" key="4">
    <source>
        <dbReference type="Google" id="ProtNLM"/>
    </source>
</evidence>
<keyword evidence="1" id="KW-0472">Membrane</keyword>